<evidence type="ECO:0000313" key="1">
    <source>
        <dbReference type="EMBL" id="CAF4604616.1"/>
    </source>
</evidence>
<name>A0A821CP01_9BILA</name>
<gene>
    <name evidence="1" type="ORF">OVN521_LOCUS45305</name>
</gene>
<sequence length="72" mass="8460">MTVEEYADLVSKWHQAYYTWNMSCATYSNMMMMNASQQFIRQIPVISSANFLEMINEANRSQPFDPLAEIRN</sequence>
<proteinExistence type="predicted"/>
<organism evidence="1 2">
    <name type="scientific">Rotaria magnacalcarata</name>
    <dbReference type="NCBI Taxonomy" id="392030"/>
    <lineage>
        <taxon>Eukaryota</taxon>
        <taxon>Metazoa</taxon>
        <taxon>Spiralia</taxon>
        <taxon>Gnathifera</taxon>
        <taxon>Rotifera</taxon>
        <taxon>Eurotatoria</taxon>
        <taxon>Bdelloidea</taxon>
        <taxon>Philodinida</taxon>
        <taxon>Philodinidae</taxon>
        <taxon>Rotaria</taxon>
    </lineage>
</organism>
<reference evidence="1" key="1">
    <citation type="submission" date="2021-02" db="EMBL/GenBank/DDBJ databases">
        <authorList>
            <person name="Nowell W R."/>
        </authorList>
    </citation>
    <scope>NUCLEOTIDE SEQUENCE</scope>
</reference>
<evidence type="ECO:0000313" key="2">
    <source>
        <dbReference type="Proteomes" id="UP000663866"/>
    </source>
</evidence>
<dbReference type="EMBL" id="CAJOBG010073676">
    <property type="protein sequence ID" value="CAF4604616.1"/>
    <property type="molecule type" value="Genomic_DNA"/>
</dbReference>
<protein>
    <submittedName>
        <fullName evidence="1">Uncharacterized protein</fullName>
    </submittedName>
</protein>
<feature type="non-terminal residue" evidence="1">
    <location>
        <position position="1"/>
    </location>
</feature>
<keyword evidence="2" id="KW-1185">Reference proteome</keyword>
<accession>A0A821CP01</accession>
<dbReference type="Proteomes" id="UP000663866">
    <property type="component" value="Unassembled WGS sequence"/>
</dbReference>
<dbReference type="AlphaFoldDB" id="A0A821CP01"/>
<comment type="caution">
    <text evidence="1">The sequence shown here is derived from an EMBL/GenBank/DDBJ whole genome shotgun (WGS) entry which is preliminary data.</text>
</comment>